<dbReference type="AlphaFoldDB" id="A0A1L0AN21"/>
<proteinExistence type="predicted"/>
<reference evidence="1 2" key="1">
    <citation type="submission" date="2016-11" db="EMBL/GenBank/DDBJ databases">
        <authorList>
            <person name="Jaros S."/>
            <person name="Januszkiewicz K."/>
            <person name="Wedrychowicz H."/>
        </authorList>
    </citation>
    <scope>NUCLEOTIDE SEQUENCE [LARGE SCALE GENOMIC DNA]</scope>
    <source>
        <strain evidence="1">NVI 5450</strain>
    </source>
</reference>
<gene>
    <name evidence="1" type="ORF">NVI5450_4192</name>
</gene>
<evidence type="ECO:0000313" key="2">
    <source>
        <dbReference type="Proteomes" id="UP000183794"/>
    </source>
</evidence>
<dbReference type="RefSeq" id="WP_075478516.1">
    <property type="nucleotide sequence ID" value="NZ_CAWRBC010000002.1"/>
</dbReference>
<dbReference type="OrthoDB" id="8900369at2"/>
<sequence>MNLSTLNIKNTLGDDCNLEYYEQLGNAIEHADSPQRHDIFLSYFQLSDQIAASLDAEQCWSLYLAQLTLLLRSINNELLPNHWRRACYEVLNKPLLSLQRLATTTEKKCQLNAYYIQINKQITKVFNLHPF</sequence>
<accession>A0A1L0AN21</accession>
<dbReference type="EMBL" id="FPLD01000121">
    <property type="protein sequence ID" value="SGZ15542.1"/>
    <property type="molecule type" value="Genomic_DNA"/>
</dbReference>
<organism evidence="1 2">
    <name type="scientific">Moritella viscosa</name>
    <dbReference type="NCBI Taxonomy" id="80854"/>
    <lineage>
        <taxon>Bacteria</taxon>
        <taxon>Pseudomonadati</taxon>
        <taxon>Pseudomonadota</taxon>
        <taxon>Gammaproteobacteria</taxon>
        <taxon>Alteromonadales</taxon>
        <taxon>Moritellaceae</taxon>
        <taxon>Moritella</taxon>
    </lineage>
</organism>
<dbReference type="Proteomes" id="UP000183794">
    <property type="component" value="Unassembled WGS sequence"/>
</dbReference>
<name>A0A1L0AN21_9GAMM</name>
<evidence type="ECO:0000313" key="1">
    <source>
        <dbReference type="EMBL" id="SGZ15542.1"/>
    </source>
</evidence>
<protein>
    <submittedName>
        <fullName evidence="1">Uncharacterized protein</fullName>
    </submittedName>
</protein>